<protein>
    <submittedName>
        <fullName evidence="2">DUF1080 domain-containing protein</fullName>
    </submittedName>
</protein>
<comment type="caution">
    <text evidence="2">The sequence shown here is derived from an EMBL/GenBank/DDBJ whole genome shotgun (WGS) entry which is preliminary data.</text>
</comment>
<dbReference type="Gene3D" id="2.60.120.560">
    <property type="entry name" value="Exo-inulinase, domain 1"/>
    <property type="match status" value="1"/>
</dbReference>
<accession>A0A5C4MZE7</accession>
<organism evidence="2 3">
    <name type="scientific">Rubellimicrobium rubrum</name>
    <dbReference type="NCBI Taxonomy" id="2585369"/>
    <lineage>
        <taxon>Bacteria</taxon>
        <taxon>Pseudomonadati</taxon>
        <taxon>Pseudomonadota</taxon>
        <taxon>Alphaproteobacteria</taxon>
        <taxon>Rhodobacterales</taxon>
        <taxon>Roseobacteraceae</taxon>
        <taxon>Rubellimicrobium</taxon>
    </lineage>
</organism>
<evidence type="ECO:0000313" key="2">
    <source>
        <dbReference type="EMBL" id="TNC51643.1"/>
    </source>
</evidence>
<evidence type="ECO:0000313" key="3">
    <source>
        <dbReference type="Proteomes" id="UP000305887"/>
    </source>
</evidence>
<dbReference type="Proteomes" id="UP000305887">
    <property type="component" value="Unassembled WGS sequence"/>
</dbReference>
<sequence>MPGNMISLFDDATLKGWRPAPRVTTARWPRDPMPRLDAATSERILRHTGRWTVEDGAICGRQDPPGCGLGAYLISDETFGDFELLFDARPDWPADTGIMLRASPLGSQGYQVLLDHRKSGNIGGVYGNGIGGFHAINFTLDVDHDLAGRPSALRLEDPATTLEPIDNAKRALLSQAASGETFLSAWKWDDWNEFRITVCGALPTITTVINGTLVAELDAGRLPSEVFDAEGTLAVLGTRGHIAFEVHDNDSRMGDARWGPDAACRWRNIRLRPL</sequence>
<feature type="domain" description="3-keto-alpha-glucoside-1,2-lyase/3-keto-2-hydroxy-glucal hydratase" evidence="1">
    <location>
        <begin position="5"/>
        <end position="272"/>
    </location>
</feature>
<dbReference type="OrthoDB" id="176168at2"/>
<proteinExistence type="predicted"/>
<dbReference type="InterPro" id="IPR010496">
    <property type="entry name" value="AL/BT2_dom"/>
</dbReference>
<reference evidence="2 3" key="1">
    <citation type="submission" date="2019-06" db="EMBL/GenBank/DDBJ databases">
        <title>YIM 131921 draft genome.</title>
        <authorList>
            <person name="Jiang L."/>
        </authorList>
    </citation>
    <scope>NUCLEOTIDE SEQUENCE [LARGE SCALE GENOMIC DNA]</scope>
    <source>
        <strain evidence="2 3">YIM 131921</strain>
    </source>
</reference>
<name>A0A5C4MZE7_9RHOB</name>
<gene>
    <name evidence="2" type="ORF">FHG66_05660</name>
</gene>
<dbReference type="AlphaFoldDB" id="A0A5C4MZE7"/>
<dbReference type="GO" id="GO:0016787">
    <property type="term" value="F:hydrolase activity"/>
    <property type="evidence" value="ECO:0007669"/>
    <property type="project" value="InterPro"/>
</dbReference>
<dbReference type="Pfam" id="PF06439">
    <property type="entry name" value="3keto-disac_hyd"/>
    <property type="match status" value="1"/>
</dbReference>
<dbReference type="RefSeq" id="WP_139075764.1">
    <property type="nucleotide sequence ID" value="NZ_VDFU01000004.1"/>
</dbReference>
<dbReference type="EMBL" id="VDFU01000004">
    <property type="protein sequence ID" value="TNC51643.1"/>
    <property type="molecule type" value="Genomic_DNA"/>
</dbReference>
<evidence type="ECO:0000259" key="1">
    <source>
        <dbReference type="Pfam" id="PF06439"/>
    </source>
</evidence>
<keyword evidence="3" id="KW-1185">Reference proteome</keyword>